<dbReference type="PANTHER" id="PTHR31605">
    <property type="entry name" value="GLYCEROL-3-PHOSPHATE O-ACYLTRANSFERASE 1"/>
    <property type="match status" value="1"/>
</dbReference>
<keyword evidence="5" id="KW-1185">Reference proteome</keyword>
<feature type="domain" description="Phospholipid/glycerol acyltransferase" evidence="3">
    <location>
        <begin position="39"/>
        <end position="206"/>
    </location>
</feature>
<dbReference type="SUPFAM" id="SSF69593">
    <property type="entry name" value="Glycerol-3-phosphate (1)-acyltransferase"/>
    <property type="match status" value="1"/>
</dbReference>
<name>A0A238FPE2_9BASI</name>
<reference evidence="5" key="1">
    <citation type="submission" date="2016-09" db="EMBL/GenBank/DDBJ databases">
        <authorList>
            <person name="Jeantristanb JTB J.-T."/>
            <person name="Ricardo R."/>
        </authorList>
    </citation>
    <scope>NUCLEOTIDE SEQUENCE [LARGE SCALE GENOMIC DNA]</scope>
</reference>
<dbReference type="PANTHER" id="PTHR31605:SF0">
    <property type="entry name" value="GLYCEROL-3-PHOSPHATE O-ACYLTRANSFERASE 1"/>
    <property type="match status" value="1"/>
</dbReference>
<protein>
    <submittedName>
        <fullName evidence="4">BQ2448_6891 protein</fullName>
    </submittedName>
</protein>
<dbReference type="STRING" id="269621.A0A238FPE2"/>
<evidence type="ECO:0000256" key="1">
    <source>
        <dbReference type="SAM" id="MobiDB-lite"/>
    </source>
</evidence>
<feature type="transmembrane region" description="Helical" evidence="2">
    <location>
        <begin position="364"/>
        <end position="383"/>
    </location>
</feature>
<feature type="compositionally biased region" description="Low complexity" evidence="1">
    <location>
        <begin position="492"/>
        <end position="515"/>
    </location>
</feature>
<organism evidence="4 5">
    <name type="scientific">Microbotryum intermedium</name>
    <dbReference type="NCBI Taxonomy" id="269621"/>
    <lineage>
        <taxon>Eukaryota</taxon>
        <taxon>Fungi</taxon>
        <taxon>Dikarya</taxon>
        <taxon>Basidiomycota</taxon>
        <taxon>Pucciniomycotina</taxon>
        <taxon>Microbotryomycetes</taxon>
        <taxon>Microbotryales</taxon>
        <taxon>Microbotryaceae</taxon>
        <taxon>Microbotryum</taxon>
    </lineage>
</organism>
<dbReference type="Pfam" id="PF01553">
    <property type="entry name" value="Acyltransferase"/>
    <property type="match status" value="1"/>
</dbReference>
<dbReference type="InterPro" id="IPR052744">
    <property type="entry name" value="GPAT/DAPAT"/>
</dbReference>
<evidence type="ECO:0000259" key="3">
    <source>
        <dbReference type="SMART" id="SM00563"/>
    </source>
</evidence>
<proteinExistence type="predicted"/>
<gene>
    <name evidence="4" type="ORF">BQ2448_6891</name>
</gene>
<dbReference type="SMART" id="SM00563">
    <property type="entry name" value="PlsC"/>
    <property type="match status" value="1"/>
</dbReference>
<evidence type="ECO:0000313" key="4">
    <source>
        <dbReference type="EMBL" id="SCV72966.1"/>
    </source>
</evidence>
<keyword evidence="2" id="KW-1133">Transmembrane helix</keyword>
<dbReference type="GO" id="GO:0008654">
    <property type="term" value="P:phospholipid biosynthetic process"/>
    <property type="evidence" value="ECO:0007669"/>
    <property type="project" value="TreeGrafter"/>
</dbReference>
<feature type="transmembrane region" description="Helical" evidence="2">
    <location>
        <begin position="430"/>
        <end position="450"/>
    </location>
</feature>
<dbReference type="OrthoDB" id="1044435at2759"/>
<keyword evidence="2" id="KW-0812">Transmembrane</keyword>
<dbReference type="GO" id="GO:0004366">
    <property type="term" value="F:glycerol-3-phosphate O-acyltransferase activity"/>
    <property type="evidence" value="ECO:0007669"/>
    <property type="project" value="TreeGrafter"/>
</dbReference>
<evidence type="ECO:0000313" key="5">
    <source>
        <dbReference type="Proteomes" id="UP000198372"/>
    </source>
</evidence>
<sequence length="593" mass="65552">MPFGVAHPLLRYIAQFATTSFYSRIEVINGDQVPEHGPVLVLSNHHNSAVDPSVLSIKFPHGRMLHYWAKSTLFTNKIAGAILRSAGNLAVDRKTRVSSFHRTPLCLRAQAADAGDHPLIVDKDNALLFASTFDVLKQSECVALFPEGTSTTLPGLLPQLKDGASWAALEYHKNVREKGRLLSNGVDSVDEDPQELTICIAGISYTDKSKYRSAVVMEFGPSFNVGPFIDEFEIDPKAAAKKMTKHIAEALTKLTVNAPDWDSLNAATMARKMLWVDDRSIPLQHLVQIGQTLVDLFATRTPSPELRQLKTLLLAYHKALRDTSFTHYSLSGVPLPDKLDPNNKHDLPTRMRVLGDLLLSTGKAMLRLPFFAAPLIVHMPIYLMGKYSLRFSDLQEDHAQNKIAVCLVLSMATYVILFFLAWAFLFIAPYGFILAAIFVWLFAVYHNSLIDDNYLGAKKLVASWRVLVGIWSAHAKHETLHQIHSLQRRFPSTSISNGHSSSSSESASASHQRTSTEAMSMPLLHEDNVSDESNPIRRVLSLRVEASAALGEFLLGDEEGKRVASKLESWGAKVRKVRKEAPGGQGAGSVSLE</sequence>
<feature type="region of interest" description="Disordered" evidence="1">
    <location>
        <begin position="491"/>
        <end position="517"/>
    </location>
</feature>
<dbReference type="Proteomes" id="UP000198372">
    <property type="component" value="Unassembled WGS sequence"/>
</dbReference>
<dbReference type="InterPro" id="IPR002123">
    <property type="entry name" value="Plipid/glycerol_acylTrfase"/>
</dbReference>
<dbReference type="GO" id="GO:0016287">
    <property type="term" value="F:glycerone-phosphate O-acyltransferase activity"/>
    <property type="evidence" value="ECO:0007669"/>
    <property type="project" value="TreeGrafter"/>
</dbReference>
<evidence type="ECO:0000256" key="2">
    <source>
        <dbReference type="SAM" id="Phobius"/>
    </source>
</evidence>
<feature type="transmembrane region" description="Helical" evidence="2">
    <location>
        <begin position="403"/>
        <end position="424"/>
    </location>
</feature>
<accession>A0A238FPE2</accession>
<dbReference type="EMBL" id="FMSP01000017">
    <property type="protein sequence ID" value="SCV72966.1"/>
    <property type="molecule type" value="Genomic_DNA"/>
</dbReference>
<keyword evidence="2" id="KW-0472">Membrane</keyword>
<dbReference type="AlphaFoldDB" id="A0A238FPE2"/>